<dbReference type="Gene3D" id="1.10.287.1490">
    <property type="match status" value="1"/>
</dbReference>
<evidence type="ECO:0000313" key="5">
    <source>
        <dbReference type="Proteomes" id="UP000050969"/>
    </source>
</evidence>
<dbReference type="Pfam" id="PF13349">
    <property type="entry name" value="DUF4097"/>
    <property type="match status" value="1"/>
</dbReference>
<dbReference type="NCBIfam" id="NF038025">
    <property type="entry name" value="dapto_LiaX"/>
    <property type="match status" value="1"/>
</dbReference>
<name>A0A0R2MY43_9LACO</name>
<feature type="region of interest" description="Disordered" evidence="1">
    <location>
        <begin position="34"/>
        <end position="57"/>
    </location>
</feature>
<evidence type="ECO:0000259" key="2">
    <source>
        <dbReference type="Pfam" id="PF13349"/>
    </source>
</evidence>
<dbReference type="InterPro" id="IPR025164">
    <property type="entry name" value="Toastrack_DUF4097"/>
</dbReference>
<dbReference type="RefSeq" id="WP_056992855.1">
    <property type="nucleotide sequence ID" value="NZ_JQCE01000032.1"/>
</dbReference>
<gene>
    <name evidence="4" type="ORF">IV56_GL000737</name>
</gene>
<feature type="domain" description="YvlB/LiaX N-terminal" evidence="3">
    <location>
        <begin position="2"/>
        <end position="31"/>
    </location>
</feature>
<keyword evidence="5" id="KW-1185">Reference proteome</keyword>
<organism evidence="4 5">
    <name type="scientific">Lacticaseibacillus saniviri JCM 17471 = DSM 24301</name>
    <dbReference type="NCBI Taxonomy" id="1293598"/>
    <lineage>
        <taxon>Bacteria</taxon>
        <taxon>Bacillati</taxon>
        <taxon>Bacillota</taxon>
        <taxon>Bacilli</taxon>
        <taxon>Lactobacillales</taxon>
        <taxon>Lactobacillaceae</taxon>
        <taxon>Lacticaseibacillus</taxon>
    </lineage>
</organism>
<sequence length="487" mass="53917">MNERERILDLVKQGILSSEEALVLLENLAKKSVTNQPADDKAADEQPEAEAETTVDQTEQALSDLNTRIATVSGNLDALSEQIRATHKQVAANEEQIIVLDTMEDLDTLTQEKYQERGRLKQENLQLNQQLTDLTQQQESLKSQLSELEQEQRQLTKQRIKDQVLGGEWQDQARDTLNDLGKTMGDATNQIGHIVKSTMSTVLDNVDWKDITIKVPGLATERFSHTFDFPESAATILDLKVANGDVTFKPWDQSGFRVEANIKLYGKMQAESPLAAFMERSRIDVTDDHFIFQVPNKRVQADLVVYLPDREYDHTTIRSLNGNINLDQVHGKDFYLKNTNGDIQLNNVQMVMLEAQGVNGSIKLIDGGVHDAFLETVNGDIKLKTTPVTAQLQTVNGTIRSTYTGEFKVLNASSVNGNVKLALPESIGLSGAAKTRFGSVKSRLSGVSVPTKSPKQLELTRAGDPVGELTVTTTSGNIQLKNTDEQD</sequence>
<dbReference type="InterPro" id="IPR053959">
    <property type="entry name" value="YvlB/LiaX_N"/>
</dbReference>
<dbReference type="InterPro" id="IPR058219">
    <property type="entry name" value="LiaX"/>
</dbReference>
<accession>A0A0R2MY43</accession>
<evidence type="ECO:0000259" key="3">
    <source>
        <dbReference type="Pfam" id="PF22746"/>
    </source>
</evidence>
<dbReference type="EMBL" id="JQCE01000032">
    <property type="protein sequence ID" value="KRO16749.1"/>
    <property type="molecule type" value="Genomic_DNA"/>
</dbReference>
<dbReference type="AlphaFoldDB" id="A0A0R2MY43"/>
<dbReference type="Pfam" id="PF22746">
    <property type="entry name" value="SHOCT-like_DUF2089-C"/>
    <property type="match status" value="1"/>
</dbReference>
<evidence type="ECO:0000256" key="1">
    <source>
        <dbReference type="SAM" id="MobiDB-lite"/>
    </source>
</evidence>
<dbReference type="PATRIC" id="fig|1293598.4.peg.786"/>
<evidence type="ECO:0000313" key="4">
    <source>
        <dbReference type="EMBL" id="KRO16749.1"/>
    </source>
</evidence>
<comment type="caution">
    <text evidence="4">The sequence shown here is derived from an EMBL/GenBank/DDBJ whole genome shotgun (WGS) entry which is preliminary data.</text>
</comment>
<proteinExistence type="predicted"/>
<reference evidence="4 5" key="1">
    <citation type="journal article" date="2015" name="Genome Announc.">
        <title>Expanding the biotechnology potential of lactobacilli through comparative genomics of 213 strains and associated genera.</title>
        <authorList>
            <person name="Sun Z."/>
            <person name="Harris H.M."/>
            <person name="McCann A."/>
            <person name="Guo C."/>
            <person name="Argimon S."/>
            <person name="Zhang W."/>
            <person name="Yang X."/>
            <person name="Jeffery I.B."/>
            <person name="Cooney J.C."/>
            <person name="Kagawa T.F."/>
            <person name="Liu W."/>
            <person name="Song Y."/>
            <person name="Salvetti E."/>
            <person name="Wrobel A."/>
            <person name="Rasinkangas P."/>
            <person name="Parkhill J."/>
            <person name="Rea M.C."/>
            <person name="O'Sullivan O."/>
            <person name="Ritari J."/>
            <person name="Douillard F.P."/>
            <person name="Paul Ross R."/>
            <person name="Yang R."/>
            <person name="Briner A.E."/>
            <person name="Felis G.E."/>
            <person name="de Vos W.M."/>
            <person name="Barrangou R."/>
            <person name="Klaenhammer T.R."/>
            <person name="Caufield P.W."/>
            <person name="Cui Y."/>
            <person name="Zhang H."/>
            <person name="O'Toole P.W."/>
        </authorList>
    </citation>
    <scope>NUCLEOTIDE SEQUENCE [LARGE SCALE GENOMIC DNA]</scope>
    <source>
        <strain evidence="4 5">DSM 24301</strain>
    </source>
</reference>
<feature type="domain" description="DUF4097" evidence="2">
    <location>
        <begin position="239"/>
        <end position="480"/>
    </location>
</feature>
<dbReference type="Proteomes" id="UP000050969">
    <property type="component" value="Unassembled WGS sequence"/>
</dbReference>
<dbReference type="STRING" id="1293598.IV56_GL000737"/>
<protein>
    <submittedName>
        <fullName evidence="4">Uncharacterized protein</fullName>
    </submittedName>
</protein>